<dbReference type="Proteomes" id="UP000278351">
    <property type="component" value="Unassembled WGS sequence"/>
</dbReference>
<sequence length="255" mass="27653">MTRTNTLQLIRNATLVLQYAGRKILVDPMFFPKDAYDSLAGIARNPTIDLTVPVDAITRDLDGVLVTHTHRDHFDAAASQALDKSITLLHQPADEAYFEKENFTNAAKITDETHWNGIHIIRTGGRHGSGEILLKMGEVSGFVLKAEGAPTVYIVGDSIWLPEIADNIHRHRPDYIVINSGGAVIPGHEHTPILMQEEQAIALIRAGGNAKVIAVHMEALDHCRTTRASLRAAADAAGISSGQLLIPADGEVLIL</sequence>
<keyword evidence="4" id="KW-1185">Reference proteome</keyword>
<comment type="caution">
    <text evidence="3">The sequence shown here is derived from an EMBL/GenBank/DDBJ whole genome shotgun (WGS) entry which is preliminary data.</text>
</comment>
<evidence type="ECO:0000313" key="3">
    <source>
        <dbReference type="EMBL" id="RPE08872.1"/>
    </source>
</evidence>
<dbReference type="AlphaFoldDB" id="A0A3N4PJN5"/>
<feature type="domain" description="Metallo-beta-lactamase" evidence="2">
    <location>
        <begin position="22"/>
        <end position="217"/>
    </location>
</feature>
<dbReference type="GO" id="GO:0016787">
    <property type="term" value="F:hydrolase activity"/>
    <property type="evidence" value="ECO:0007669"/>
    <property type="project" value="UniProtKB-KW"/>
</dbReference>
<organism evidence="3 4">
    <name type="scientific">Chitinophaga lutea</name>
    <dbReference type="NCBI Taxonomy" id="2488634"/>
    <lineage>
        <taxon>Bacteria</taxon>
        <taxon>Pseudomonadati</taxon>
        <taxon>Bacteroidota</taxon>
        <taxon>Chitinophagia</taxon>
        <taxon>Chitinophagales</taxon>
        <taxon>Chitinophagaceae</taxon>
        <taxon>Chitinophaga</taxon>
    </lineage>
</organism>
<dbReference type="InterPro" id="IPR050114">
    <property type="entry name" value="UPF0173_UPF0282_UlaG_hydrolase"/>
</dbReference>
<proteinExistence type="predicted"/>
<dbReference type="Pfam" id="PF12706">
    <property type="entry name" value="Lactamase_B_2"/>
    <property type="match status" value="1"/>
</dbReference>
<evidence type="ECO:0000313" key="4">
    <source>
        <dbReference type="Proteomes" id="UP000278351"/>
    </source>
</evidence>
<dbReference type="InterPro" id="IPR001279">
    <property type="entry name" value="Metallo-B-lactamas"/>
</dbReference>
<keyword evidence="1 3" id="KW-0378">Hydrolase</keyword>
<dbReference type="RefSeq" id="WP_123847869.1">
    <property type="nucleotide sequence ID" value="NZ_RPDH01000002.1"/>
</dbReference>
<dbReference type="SUPFAM" id="SSF56281">
    <property type="entry name" value="Metallo-hydrolase/oxidoreductase"/>
    <property type="match status" value="1"/>
</dbReference>
<accession>A0A3N4PJN5</accession>
<dbReference type="InterPro" id="IPR036866">
    <property type="entry name" value="RibonucZ/Hydroxyglut_hydro"/>
</dbReference>
<evidence type="ECO:0000256" key="1">
    <source>
        <dbReference type="ARBA" id="ARBA00022801"/>
    </source>
</evidence>
<dbReference type="Gene3D" id="3.60.15.10">
    <property type="entry name" value="Ribonuclease Z/Hydroxyacylglutathione hydrolase-like"/>
    <property type="match status" value="1"/>
</dbReference>
<name>A0A3N4PJN5_9BACT</name>
<dbReference type="PANTHER" id="PTHR43546:SF9">
    <property type="entry name" value="L-ASCORBATE-6-PHOSPHATE LACTONASE ULAG-RELATED"/>
    <property type="match status" value="1"/>
</dbReference>
<dbReference type="EMBL" id="RPDH01000002">
    <property type="protein sequence ID" value="RPE08872.1"/>
    <property type="molecule type" value="Genomic_DNA"/>
</dbReference>
<evidence type="ECO:0000259" key="2">
    <source>
        <dbReference type="Pfam" id="PF12706"/>
    </source>
</evidence>
<protein>
    <submittedName>
        <fullName evidence="3">MBL fold metallo-hydrolase</fullName>
    </submittedName>
</protein>
<gene>
    <name evidence="3" type="ORF">EGT74_17770</name>
</gene>
<dbReference type="PANTHER" id="PTHR43546">
    <property type="entry name" value="UPF0173 METAL-DEPENDENT HYDROLASE MJ1163-RELATED"/>
    <property type="match status" value="1"/>
</dbReference>
<dbReference type="OrthoDB" id="9805728at2"/>
<reference evidence="3 4" key="1">
    <citation type="submission" date="2018-11" db="EMBL/GenBank/DDBJ databases">
        <title>Chitinophaga lutea sp.nov., isolate from arsenic contaminated soil.</title>
        <authorList>
            <person name="Zong Y."/>
        </authorList>
    </citation>
    <scope>NUCLEOTIDE SEQUENCE [LARGE SCALE GENOMIC DNA]</scope>
    <source>
        <strain evidence="3 4">ZY74</strain>
    </source>
</reference>